<comment type="caution">
    <text evidence="2">The sequence shown here is derived from an EMBL/GenBank/DDBJ whole genome shotgun (WGS) entry which is preliminary data.</text>
</comment>
<evidence type="ECO:0000313" key="2">
    <source>
        <dbReference type="EMBL" id="KKR00774.1"/>
    </source>
</evidence>
<organism evidence="2 3">
    <name type="scientific">Candidatus Woesebacteria bacterium GW2011_GWB1_39_12</name>
    <dbReference type="NCBI Taxonomy" id="1618574"/>
    <lineage>
        <taxon>Bacteria</taxon>
        <taxon>Candidatus Woeseibacteriota</taxon>
    </lineage>
</organism>
<dbReference type="SUPFAM" id="SSF89095">
    <property type="entry name" value="GatB/YqeY motif"/>
    <property type="match status" value="1"/>
</dbReference>
<proteinExistence type="predicted"/>
<sequence>MITDTINQKISQALKARDEVRLSTLRMLSSALNYEKIAKQHDLSGDEEIVVVRREAKKRQDAIEAYEKVDAKDRAEREKKEQEILKEFLPAEMPEGELNELISESIKHLGAKTMQDMGRVIGDVMKKAGGKAEGSKVSALVKKKLEP</sequence>
<dbReference type="GO" id="GO:0016884">
    <property type="term" value="F:carbon-nitrogen ligase activity, with glutamine as amido-N-donor"/>
    <property type="evidence" value="ECO:0007669"/>
    <property type="project" value="InterPro"/>
</dbReference>
<dbReference type="InterPro" id="IPR042184">
    <property type="entry name" value="YqeY/Aim41_N"/>
</dbReference>
<dbReference type="Gene3D" id="1.10.1510.10">
    <property type="entry name" value="Uncharacterised protein YqeY/AIM41 PF09424, N-terminal domain"/>
    <property type="match status" value="1"/>
</dbReference>
<accession>A0A0G0M9K1</accession>
<protein>
    <submittedName>
        <fullName evidence="2">GatB/YqeY</fullName>
    </submittedName>
</protein>
<feature type="region of interest" description="Disordered" evidence="1">
    <location>
        <begin position="128"/>
        <end position="147"/>
    </location>
</feature>
<dbReference type="Pfam" id="PF09424">
    <property type="entry name" value="YqeY"/>
    <property type="match status" value="1"/>
</dbReference>
<reference evidence="2 3" key="1">
    <citation type="journal article" date="2015" name="Nature">
        <title>rRNA introns, odd ribosomes, and small enigmatic genomes across a large radiation of phyla.</title>
        <authorList>
            <person name="Brown C.T."/>
            <person name="Hug L.A."/>
            <person name="Thomas B.C."/>
            <person name="Sharon I."/>
            <person name="Castelle C.J."/>
            <person name="Singh A."/>
            <person name="Wilkins M.J."/>
            <person name="Williams K.H."/>
            <person name="Banfield J.F."/>
        </authorList>
    </citation>
    <scope>NUCLEOTIDE SEQUENCE [LARGE SCALE GENOMIC DNA]</scope>
</reference>
<dbReference type="PANTHER" id="PTHR28055:SF1">
    <property type="entry name" value="ALTERED INHERITANCE OF MITOCHONDRIA PROTEIN 41, MITOCHONDRIAL"/>
    <property type="match status" value="1"/>
</dbReference>
<dbReference type="InterPro" id="IPR023168">
    <property type="entry name" value="GatB_Yqey_C_2"/>
</dbReference>
<dbReference type="InterPro" id="IPR019004">
    <property type="entry name" value="YqeY/Aim41"/>
</dbReference>
<gene>
    <name evidence="2" type="ORF">UT24_C0009G0091</name>
</gene>
<dbReference type="Proteomes" id="UP000033881">
    <property type="component" value="Unassembled WGS sequence"/>
</dbReference>
<evidence type="ECO:0000313" key="3">
    <source>
        <dbReference type="Proteomes" id="UP000033881"/>
    </source>
</evidence>
<name>A0A0G0M9K1_9BACT</name>
<dbReference type="Gene3D" id="1.10.10.410">
    <property type="match status" value="1"/>
</dbReference>
<dbReference type="EMBL" id="LBWB01000009">
    <property type="protein sequence ID" value="KKR00774.1"/>
    <property type="molecule type" value="Genomic_DNA"/>
</dbReference>
<dbReference type="InterPro" id="IPR003789">
    <property type="entry name" value="Asn/Gln_tRNA_amidoTrase-B-like"/>
</dbReference>
<dbReference type="AlphaFoldDB" id="A0A0G0M9K1"/>
<dbReference type="PANTHER" id="PTHR28055">
    <property type="entry name" value="ALTERED INHERITANCE OF MITOCHONDRIA PROTEIN 41, MITOCHONDRIAL"/>
    <property type="match status" value="1"/>
</dbReference>
<dbReference type="STRING" id="1618574.UT24_C0009G0091"/>
<evidence type="ECO:0000256" key="1">
    <source>
        <dbReference type="SAM" id="MobiDB-lite"/>
    </source>
</evidence>